<protein>
    <submittedName>
        <fullName evidence="2">Uncharacterized protein</fullName>
    </submittedName>
</protein>
<organism evidence="2">
    <name type="scientific">Cacopsylla melanoneura</name>
    <dbReference type="NCBI Taxonomy" id="428564"/>
    <lineage>
        <taxon>Eukaryota</taxon>
        <taxon>Metazoa</taxon>
        <taxon>Ecdysozoa</taxon>
        <taxon>Arthropoda</taxon>
        <taxon>Hexapoda</taxon>
        <taxon>Insecta</taxon>
        <taxon>Pterygota</taxon>
        <taxon>Neoptera</taxon>
        <taxon>Paraneoptera</taxon>
        <taxon>Hemiptera</taxon>
        <taxon>Sternorrhyncha</taxon>
        <taxon>Psylloidea</taxon>
        <taxon>Psyllidae</taxon>
        <taxon>Psyllinae</taxon>
        <taxon>Cacopsylla</taxon>
    </lineage>
</organism>
<sequence length="123" mass="14444">MIFRHSRHINNNNKKKYRFFVAIANLVIAILQIKNLCYFLFLSPCLPAPFLSMPVSLPIVDPRAVENILLGFIYQNVGIFQVFFPLFEVGTFSLNFFRKKIPCDGRTQMGFEIFRYKIYLNLL</sequence>
<feature type="transmembrane region" description="Helical" evidence="1">
    <location>
        <begin position="72"/>
        <end position="97"/>
    </location>
</feature>
<dbReference type="AlphaFoldDB" id="A0A8D8RPG0"/>
<feature type="transmembrane region" description="Helical" evidence="1">
    <location>
        <begin position="20"/>
        <end position="41"/>
    </location>
</feature>
<evidence type="ECO:0000256" key="1">
    <source>
        <dbReference type="SAM" id="Phobius"/>
    </source>
</evidence>
<keyword evidence="1" id="KW-0812">Transmembrane</keyword>
<reference evidence="2" key="1">
    <citation type="submission" date="2021-05" db="EMBL/GenBank/DDBJ databases">
        <authorList>
            <person name="Alioto T."/>
            <person name="Alioto T."/>
            <person name="Gomez Garrido J."/>
        </authorList>
    </citation>
    <scope>NUCLEOTIDE SEQUENCE</scope>
</reference>
<proteinExistence type="predicted"/>
<dbReference type="EMBL" id="HBUF01174378">
    <property type="protein sequence ID" value="CAG6653594.1"/>
    <property type="molecule type" value="Transcribed_RNA"/>
</dbReference>
<keyword evidence="1" id="KW-1133">Transmembrane helix</keyword>
<evidence type="ECO:0000313" key="2">
    <source>
        <dbReference type="EMBL" id="CAG6653595.1"/>
    </source>
</evidence>
<dbReference type="EMBL" id="HBUF01174379">
    <property type="protein sequence ID" value="CAG6653595.1"/>
    <property type="molecule type" value="Transcribed_RNA"/>
</dbReference>
<keyword evidence="1" id="KW-0472">Membrane</keyword>
<name>A0A8D8RPG0_9HEMI</name>
<accession>A0A8D8RPG0</accession>